<organism evidence="1 2">
    <name type="scientific">Geobacillus thermodenitrificans</name>
    <dbReference type="NCBI Taxonomy" id="33940"/>
    <lineage>
        <taxon>Bacteria</taxon>
        <taxon>Bacillati</taxon>
        <taxon>Bacillota</taxon>
        <taxon>Bacilli</taxon>
        <taxon>Bacillales</taxon>
        <taxon>Anoxybacillaceae</taxon>
        <taxon>Geobacillus</taxon>
    </lineage>
</organism>
<keyword evidence="2" id="KW-1185">Reference proteome</keyword>
<name>A0ABY9QBP1_GEOTD</name>
<proteinExistence type="predicted"/>
<dbReference type="EMBL" id="CP133461">
    <property type="protein sequence ID" value="WMV75641.1"/>
    <property type="molecule type" value="Genomic_DNA"/>
</dbReference>
<accession>A0ABY9QBP1</accession>
<dbReference type="GeneID" id="87624114"/>
<evidence type="ECO:0000313" key="1">
    <source>
        <dbReference type="EMBL" id="WMV75641.1"/>
    </source>
</evidence>
<sequence length="57" mass="6207">MDQSGRWKGSHQGNDEGFEQAIVAITDNKKEYVIVNGASIAGRELENGEVKGSDQNK</sequence>
<evidence type="ECO:0000313" key="2">
    <source>
        <dbReference type="Proteomes" id="UP001297580"/>
    </source>
</evidence>
<reference evidence="1 2" key="1">
    <citation type="submission" date="2023-08" db="EMBL/GenBank/DDBJ databases">
        <title>Complete genome sequence of Geobacillus thermodenitrificans K1041, a genetically tractable strain representative of the genus Geobacillus.</title>
        <authorList>
            <person name="Kani S."/>
            <person name="Suzuki H."/>
        </authorList>
    </citation>
    <scope>NUCLEOTIDE SEQUENCE [LARGE SCALE GENOMIC DNA]</scope>
    <source>
        <strain evidence="1 2">K1041</strain>
    </source>
</reference>
<dbReference type="Proteomes" id="UP001297580">
    <property type="component" value="Chromosome"/>
</dbReference>
<protein>
    <submittedName>
        <fullName evidence="1">Uncharacterized protein</fullName>
    </submittedName>
</protein>
<gene>
    <name evidence="1" type="ORF">HSX42_15455</name>
</gene>
<dbReference type="RefSeq" id="WP_155121011.1">
    <property type="nucleotide sequence ID" value="NZ_CP017690.1"/>
</dbReference>